<sequence>FSSSAADADMEIFAPVEFDSEDSANSAPEGAESPSLLPPVSNSTEPLRPSYTQTAQAEMTVMKGKTPTVPQQTSANPPLSPDRSSAAPPETVCASPHPSHPKPINSTRFWKDCNVAGCTQAVFAEFIREMEEISSRIQSDAASQDDYDCALRVMEASGKLAELVIRQQEELIRKHTELKKAAAAMMEVLSALKR</sequence>
<gene>
    <name evidence="1" type="ORF">GBF38_016886</name>
</gene>
<feature type="non-terminal residue" evidence="1">
    <location>
        <position position="1"/>
    </location>
</feature>
<protein>
    <submittedName>
        <fullName evidence="1">Uncharacterized protein</fullName>
    </submittedName>
</protein>
<evidence type="ECO:0000313" key="1">
    <source>
        <dbReference type="EMBL" id="KAG8000506.1"/>
    </source>
</evidence>
<keyword evidence="2" id="KW-1185">Reference proteome</keyword>
<organism evidence="1 2">
    <name type="scientific">Nibea albiflora</name>
    <name type="common">Yellow drum</name>
    <name type="synonym">Corvina albiflora</name>
    <dbReference type="NCBI Taxonomy" id="240163"/>
    <lineage>
        <taxon>Eukaryota</taxon>
        <taxon>Metazoa</taxon>
        <taxon>Chordata</taxon>
        <taxon>Craniata</taxon>
        <taxon>Vertebrata</taxon>
        <taxon>Euteleostomi</taxon>
        <taxon>Actinopterygii</taxon>
        <taxon>Neopterygii</taxon>
        <taxon>Teleostei</taxon>
        <taxon>Neoteleostei</taxon>
        <taxon>Acanthomorphata</taxon>
        <taxon>Eupercaria</taxon>
        <taxon>Sciaenidae</taxon>
        <taxon>Nibea</taxon>
    </lineage>
</organism>
<dbReference type="Proteomes" id="UP000805704">
    <property type="component" value="Chromosome 8"/>
</dbReference>
<evidence type="ECO:0000313" key="2">
    <source>
        <dbReference type="Proteomes" id="UP000805704"/>
    </source>
</evidence>
<accession>A0ACB7EES2</accession>
<comment type="caution">
    <text evidence="1">The sequence shown here is derived from an EMBL/GenBank/DDBJ whole genome shotgun (WGS) entry which is preliminary data.</text>
</comment>
<name>A0ACB7EES2_NIBAL</name>
<proteinExistence type="predicted"/>
<reference evidence="1" key="1">
    <citation type="submission" date="2020-04" db="EMBL/GenBank/DDBJ databases">
        <title>A chromosome-scale assembly and high-density genetic map of the yellow drum (Nibea albiflora) genome.</title>
        <authorList>
            <person name="Xu D."/>
            <person name="Zhang W."/>
            <person name="Chen R."/>
            <person name="Tan P."/>
            <person name="Wang L."/>
            <person name="Song H."/>
            <person name="Tian L."/>
            <person name="Zhu Q."/>
            <person name="Wang B."/>
        </authorList>
    </citation>
    <scope>NUCLEOTIDE SEQUENCE</scope>
    <source>
        <strain evidence="1">ZJHYS-2018</strain>
    </source>
</reference>
<dbReference type="EMBL" id="CM024796">
    <property type="protein sequence ID" value="KAG8000506.1"/>
    <property type="molecule type" value="Genomic_DNA"/>
</dbReference>